<keyword evidence="15" id="KW-1185">Reference proteome</keyword>
<evidence type="ECO:0000256" key="5">
    <source>
        <dbReference type="ARBA" id="ARBA00022448"/>
    </source>
</evidence>
<keyword evidence="6" id="KW-0050">Antiport</keyword>
<feature type="transmembrane region" description="Helical" evidence="13">
    <location>
        <begin position="92"/>
        <end position="113"/>
    </location>
</feature>
<accession>A0A1M6PKK8</accession>
<evidence type="ECO:0000256" key="11">
    <source>
        <dbReference type="ARBA" id="ARBA00023136"/>
    </source>
</evidence>
<dbReference type="AlphaFoldDB" id="A0A1M6PKK8"/>
<dbReference type="GO" id="GO:0015297">
    <property type="term" value="F:antiporter activity"/>
    <property type="evidence" value="ECO:0007669"/>
    <property type="project" value="UniProtKB-KW"/>
</dbReference>
<feature type="transmembrane region" description="Helical" evidence="13">
    <location>
        <begin position="226"/>
        <end position="248"/>
    </location>
</feature>
<dbReference type="GO" id="GO:0005886">
    <property type="term" value="C:plasma membrane"/>
    <property type="evidence" value="ECO:0007669"/>
    <property type="project" value="UniProtKB-SubCell"/>
</dbReference>
<gene>
    <name evidence="14" type="ORF">SAMN02745136_01633</name>
</gene>
<dbReference type="Pfam" id="PF01554">
    <property type="entry name" value="MatE"/>
    <property type="match status" value="2"/>
</dbReference>
<keyword evidence="10" id="KW-0406">Ion transport</keyword>
<dbReference type="PANTHER" id="PTHR43298">
    <property type="entry name" value="MULTIDRUG RESISTANCE PROTEIN NORM-RELATED"/>
    <property type="match status" value="1"/>
</dbReference>
<dbReference type="PANTHER" id="PTHR43298:SF2">
    <property type="entry name" value="FMN_FAD EXPORTER YEEO-RELATED"/>
    <property type="match status" value="1"/>
</dbReference>
<feature type="transmembrane region" description="Helical" evidence="13">
    <location>
        <begin position="413"/>
        <end position="432"/>
    </location>
</feature>
<feature type="transmembrane region" description="Helical" evidence="13">
    <location>
        <begin position="165"/>
        <end position="186"/>
    </location>
</feature>
<reference evidence="14 15" key="1">
    <citation type="submission" date="2016-11" db="EMBL/GenBank/DDBJ databases">
        <authorList>
            <person name="Jaros S."/>
            <person name="Januszkiewicz K."/>
            <person name="Wedrychowicz H."/>
        </authorList>
    </citation>
    <scope>NUCLEOTIDE SEQUENCE [LARGE SCALE GENOMIC DNA]</scope>
    <source>
        <strain evidence="14 15">DSM 15929</strain>
    </source>
</reference>
<comment type="function">
    <text evidence="1">Multidrug efflux pump.</text>
</comment>
<evidence type="ECO:0000256" key="13">
    <source>
        <dbReference type="SAM" id="Phobius"/>
    </source>
</evidence>
<dbReference type="RefSeq" id="WP_073274692.1">
    <property type="nucleotide sequence ID" value="NZ_FRAC01000009.1"/>
</dbReference>
<dbReference type="InterPro" id="IPR050222">
    <property type="entry name" value="MATE_MdtK"/>
</dbReference>
<keyword evidence="9 13" id="KW-1133">Transmembrane helix</keyword>
<evidence type="ECO:0000256" key="7">
    <source>
        <dbReference type="ARBA" id="ARBA00022475"/>
    </source>
</evidence>
<feature type="transmembrane region" description="Helical" evidence="13">
    <location>
        <begin position="311"/>
        <end position="333"/>
    </location>
</feature>
<evidence type="ECO:0000313" key="14">
    <source>
        <dbReference type="EMBL" id="SHK08438.1"/>
    </source>
</evidence>
<feature type="transmembrane region" description="Helical" evidence="13">
    <location>
        <begin position="133"/>
        <end position="158"/>
    </location>
</feature>
<dbReference type="CDD" id="cd13138">
    <property type="entry name" value="MATE_yoeA_like"/>
    <property type="match status" value="1"/>
</dbReference>
<evidence type="ECO:0000256" key="9">
    <source>
        <dbReference type="ARBA" id="ARBA00022989"/>
    </source>
</evidence>
<keyword evidence="7" id="KW-1003">Cell membrane</keyword>
<evidence type="ECO:0000256" key="10">
    <source>
        <dbReference type="ARBA" id="ARBA00023065"/>
    </source>
</evidence>
<keyword evidence="8 13" id="KW-0812">Transmembrane</keyword>
<feature type="transmembrane region" description="Helical" evidence="13">
    <location>
        <begin position="53"/>
        <end position="80"/>
    </location>
</feature>
<dbReference type="InterPro" id="IPR048279">
    <property type="entry name" value="MdtK-like"/>
</dbReference>
<dbReference type="PIRSF" id="PIRSF006603">
    <property type="entry name" value="DinF"/>
    <property type="match status" value="1"/>
</dbReference>
<evidence type="ECO:0000256" key="3">
    <source>
        <dbReference type="ARBA" id="ARBA00010199"/>
    </source>
</evidence>
<evidence type="ECO:0000256" key="6">
    <source>
        <dbReference type="ARBA" id="ARBA00022449"/>
    </source>
</evidence>
<dbReference type="InterPro" id="IPR002528">
    <property type="entry name" value="MATE_fam"/>
</dbReference>
<name>A0A1M6PKK8_9FIRM</name>
<dbReference type="GO" id="GO:0042910">
    <property type="term" value="F:xenobiotic transmembrane transporter activity"/>
    <property type="evidence" value="ECO:0007669"/>
    <property type="project" value="InterPro"/>
</dbReference>
<dbReference type="OrthoDB" id="9776324at2"/>
<feature type="transmembrane region" description="Helical" evidence="13">
    <location>
        <begin position="192"/>
        <end position="214"/>
    </location>
</feature>
<proteinExistence type="inferred from homology"/>
<dbReference type="GO" id="GO:0006811">
    <property type="term" value="P:monoatomic ion transport"/>
    <property type="evidence" value="ECO:0007669"/>
    <property type="project" value="UniProtKB-KW"/>
</dbReference>
<sequence>MIKDLTQGSPSKILIQFSIPMFISVIFQQMYSLSDSVIAGKFAGENALAAVGASYPITMIFMAIAFGSNIGCSVIISQLFGRKEYGKCKTAISTTLIATLVLSLILTVVGLLVADPMMRLIQTPADIFRESSLFFKIYIGGFAFLFLYNVATGIFTSLGDSNTPLYFLIGSSVGNILLCLLFVGRLHLGVAGVAWATFIAQGIACILSLVTLVARLKQLKAEAFSYFSFSVLWQIARVAIPSILQQSFVSVGNIFVQNLINGYGTPVIAGFSAAIKLNTFAITSLSTLANGMSSFTAQNVGARNYDRIKKGFHSGIAMVLVICLPFVLSYTFLGSQLISFFKVDSSLGLATGIHFLQIASPFYFVISVKLLADGVLRGAGSMGQFMAATLTDLFLRVALSYILAPIFGTNGIWASWPIGWIAATILSMYFYFSGKWKETDVLRE</sequence>
<keyword evidence="5" id="KW-0813">Transport</keyword>
<feature type="transmembrane region" description="Helical" evidence="13">
    <location>
        <begin position="12"/>
        <end position="33"/>
    </location>
</feature>
<evidence type="ECO:0000256" key="4">
    <source>
        <dbReference type="ARBA" id="ARBA00020268"/>
    </source>
</evidence>
<feature type="transmembrane region" description="Helical" evidence="13">
    <location>
        <begin position="268"/>
        <end position="290"/>
    </location>
</feature>
<evidence type="ECO:0000256" key="2">
    <source>
        <dbReference type="ARBA" id="ARBA00004651"/>
    </source>
</evidence>
<comment type="similarity">
    <text evidence="3">Belongs to the multi antimicrobial extrusion (MATE) (TC 2.A.66.1) family.</text>
</comment>
<feature type="transmembrane region" description="Helical" evidence="13">
    <location>
        <begin position="353"/>
        <end position="372"/>
    </location>
</feature>
<dbReference type="STRING" id="1121322.SAMN02745136_01633"/>
<evidence type="ECO:0000256" key="1">
    <source>
        <dbReference type="ARBA" id="ARBA00003408"/>
    </source>
</evidence>
<keyword evidence="11 13" id="KW-0472">Membrane</keyword>
<evidence type="ECO:0000256" key="12">
    <source>
        <dbReference type="ARBA" id="ARBA00031636"/>
    </source>
</evidence>
<evidence type="ECO:0000256" key="8">
    <source>
        <dbReference type="ARBA" id="ARBA00022692"/>
    </source>
</evidence>
<comment type="subcellular location">
    <subcellularLocation>
        <location evidence="2">Cell membrane</location>
        <topology evidence="2">Multi-pass membrane protein</topology>
    </subcellularLocation>
</comment>
<dbReference type="EMBL" id="FRAC01000009">
    <property type="protein sequence ID" value="SHK08438.1"/>
    <property type="molecule type" value="Genomic_DNA"/>
</dbReference>
<dbReference type="Proteomes" id="UP000184386">
    <property type="component" value="Unassembled WGS sequence"/>
</dbReference>
<protein>
    <recommendedName>
        <fullName evidence="4">Probable multidrug resistance protein NorM</fullName>
    </recommendedName>
    <alternativeName>
        <fullName evidence="12">Multidrug-efflux transporter</fullName>
    </alternativeName>
</protein>
<evidence type="ECO:0000313" key="15">
    <source>
        <dbReference type="Proteomes" id="UP000184386"/>
    </source>
</evidence>
<organism evidence="14 15">
    <name type="scientific">Anaerocolumna jejuensis DSM 15929</name>
    <dbReference type="NCBI Taxonomy" id="1121322"/>
    <lineage>
        <taxon>Bacteria</taxon>
        <taxon>Bacillati</taxon>
        <taxon>Bacillota</taxon>
        <taxon>Clostridia</taxon>
        <taxon>Lachnospirales</taxon>
        <taxon>Lachnospiraceae</taxon>
        <taxon>Anaerocolumna</taxon>
    </lineage>
</organism>
<feature type="transmembrane region" description="Helical" evidence="13">
    <location>
        <begin position="384"/>
        <end position="407"/>
    </location>
</feature>